<name>A0A1R3HFZ1_COCAP</name>
<accession>A0A1R3HFZ1</accession>
<dbReference type="Proteomes" id="UP000188268">
    <property type="component" value="Unassembled WGS sequence"/>
</dbReference>
<protein>
    <submittedName>
        <fullName evidence="2">Uncharacterized protein</fullName>
    </submittedName>
</protein>
<feature type="region of interest" description="Disordered" evidence="1">
    <location>
        <begin position="1"/>
        <end position="21"/>
    </location>
</feature>
<gene>
    <name evidence="2" type="ORF">CCACVL1_19573</name>
</gene>
<organism evidence="2 3">
    <name type="scientific">Corchorus capsularis</name>
    <name type="common">Jute</name>
    <dbReference type="NCBI Taxonomy" id="210143"/>
    <lineage>
        <taxon>Eukaryota</taxon>
        <taxon>Viridiplantae</taxon>
        <taxon>Streptophyta</taxon>
        <taxon>Embryophyta</taxon>
        <taxon>Tracheophyta</taxon>
        <taxon>Spermatophyta</taxon>
        <taxon>Magnoliopsida</taxon>
        <taxon>eudicotyledons</taxon>
        <taxon>Gunneridae</taxon>
        <taxon>Pentapetalae</taxon>
        <taxon>rosids</taxon>
        <taxon>malvids</taxon>
        <taxon>Malvales</taxon>
        <taxon>Malvaceae</taxon>
        <taxon>Grewioideae</taxon>
        <taxon>Apeibeae</taxon>
        <taxon>Corchorus</taxon>
    </lineage>
</organism>
<comment type="caution">
    <text evidence="2">The sequence shown here is derived from an EMBL/GenBank/DDBJ whole genome shotgun (WGS) entry which is preliminary data.</text>
</comment>
<dbReference type="AlphaFoldDB" id="A0A1R3HFZ1"/>
<evidence type="ECO:0000256" key="1">
    <source>
        <dbReference type="SAM" id="MobiDB-lite"/>
    </source>
</evidence>
<sequence>MARINTGQAGRQLASVRAERS</sequence>
<dbReference type="EMBL" id="AWWV01012060">
    <property type="protein sequence ID" value="OMO69279.1"/>
    <property type="molecule type" value="Genomic_DNA"/>
</dbReference>
<evidence type="ECO:0000313" key="2">
    <source>
        <dbReference type="EMBL" id="OMO69279.1"/>
    </source>
</evidence>
<evidence type="ECO:0000313" key="3">
    <source>
        <dbReference type="Proteomes" id="UP000188268"/>
    </source>
</evidence>
<proteinExistence type="predicted"/>
<keyword evidence="3" id="KW-1185">Reference proteome</keyword>
<reference evidence="2 3" key="1">
    <citation type="submission" date="2013-09" db="EMBL/GenBank/DDBJ databases">
        <title>Corchorus capsularis genome sequencing.</title>
        <authorList>
            <person name="Alam M."/>
            <person name="Haque M.S."/>
            <person name="Islam M.S."/>
            <person name="Emdad E.M."/>
            <person name="Islam M.M."/>
            <person name="Ahmed B."/>
            <person name="Halim A."/>
            <person name="Hossen Q.M.M."/>
            <person name="Hossain M.Z."/>
            <person name="Ahmed R."/>
            <person name="Khan M.M."/>
            <person name="Islam R."/>
            <person name="Rashid M.M."/>
            <person name="Khan S.A."/>
            <person name="Rahman M.S."/>
            <person name="Alam M."/>
        </authorList>
    </citation>
    <scope>NUCLEOTIDE SEQUENCE [LARGE SCALE GENOMIC DNA]</scope>
    <source>
        <strain evidence="3">cv. CVL-1</strain>
        <tissue evidence="2">Whole seedling</tissue>
    </source>
</reference>